<name>A0A2I2KS31_9ACTN</name>
<evidence type="ECO:0000259" key="3">
    <source>
        <dbReference type="SMART" id="SM00822"/>
    </source>
</evidence>
<dbReference type="Gene3D" id="3.40.50.720">
    <property type="entry name" value="NAD(P)-binding Rossmann-like Domain"/>
    <property type="match status" value="1"/>
</dbReference>
<keyword evidence="1" id="KW-0560">Oxidoreductase</keyword>
<dbReference type="CDD" id="cd05233">
    <property type="entry name" value="SDR_c"/>
    <property type="match status" value="1"/>
</dbReference>
<dbReference type="AlphaFoldDB" id="A0A2I2KS31"/>
<dbReference type="Pfam" id="PF00106">
    <property type="entry name" value="adh_short"/>
    <property type="match status" value="1"/>
</dbReference>
<reference evidence="4 5" key="1">
    <citation type="submission" date="2017-06" db="EMBL/GenBank/DDBJ databases">
        <authorList>
            <person name="Kim H.J."/>
            <person name="Triplett B.A."/>
        </authorList>
    </citation>
    <scope>NUCLEOTIDE SEQUENCE [LARGE SCALE GENOMIC DNA]</scope>
    <source>
        <strain evidence="4">FRACA_ARgP5</strain>
    </source>
</reference>
<sequence length="251" mass="25313">MSHLSAPTVLITGSSSGIGLDAARSWVADGANVVLNGTDRAKLDRAAQALGNPEQVLAVPGDISDPATGRAMVDGARERFGRVDVLVNNAGVFGAGPFLDSTLDDLDRYYAVNVRGTFVTTQAVVPALIEAGGGAIVNVGSLLVDAALLGVPASAQTASKGAVHALTVSWAAEFAPHRIRVNALVPGMIRTPLHGGGADGLAGVAALNRVGEVAETTQALRYLAAAEFVTGTLLRVDGGYHGARAAASGQG</sequence>
<evidence type="ECO:0000313" key="4">
    <source>
        <dbReference type="EMBL" id="SNQ48470.1"/>
    </source>
</evidence>
<accession>A0A2I2KS31</accession>
<dbReference type="PANTHER" id="PTHR43975:SF2">
    <property type="entry name" value="EG:BACR7A4.14 PROTEIN-RELATED"/>
    <property type="match status" value="1"/>
</dbReference>
<gene>
    <name evidence="4" type="ORF">FRACA_250045</name>
</gene>
<dbReference type="RefSeq" id="WP_101832138.1">
    <property type="nucleotide sequence ID" value="NZ_FZMO01000168.1"/>
</dbReference>
<dbReference type="InterPro" id="IPR036291">
    <property type="entry name" value="NAD(P)-bd_dom_sf"/>
</dbReference>
<keyword evidence="5" id="KW-1185">Reference proteome</keyword>
<dbReference type="GO" id="GO:0016491">
    <property type="term" value="F:oxidoreductase activity"/>
    <property type="evidence" value="ECO:0007669"/>
    <property type="project" value="UniProtKB-KW"/>
</dbReference>
<dbReference type="FunFam" id="3.40.50.720:FF:000084">
    <property type="entry name" value="Short-chain dehydrogenase reductase"/>
    <property type="match status" value="1"/>
</dbReference>
<dbReference type="PANTHER" id="PTHR43975">
    <property type="entry name" value="ZGC:101858"/>
    <property type="match status" value="1"/>
</dbReference>
<feature type="domain" description="Ketoreductase" evidence="3">
    <location>
        <begin position="7"/>
        <end position="175"/>
    </location>
</feature>
<evidence type="ECO:0000313" key="5">
    <source>
        <dbReference type="Proteomes" id="UP000234331"/>
    </source>
</evidence>
<protein>
    <submittedName>
        <fullName evidence="4">Glucose dehydrogenase</fullName>
    </submittedName>
</protein>
<dbReference type="SMART" id="SM00822">
    <property type="entry name" value="PKS_KR"/>
    <property type="match status" value="1"/>
</dbReference>
<dbReference type="PRINTS" id="PR00081">
    <property type="entry name" value="GDHRDH"/>
</dbReference>
<dbReference type="OrthoDB" id="286404at2"/>
<dbReference type="PRINTS" id="PR00080">
    <property type="entry name" value="SDRFAMILY"/>
</dbReference>
<dbReference type="Proteomes" id="UP000234331">
    <property type="component" value="Unassembled WGS sequence"/>
</dbReference>
<dbReference type="InterPro" id="IPR057326">
    <property type="entry name" value="KR_dom"/>
</dbReference>
<dbReference type="SUPFAM" id="SSF51735">
    <property type="entry name" value="NAD(P)-binding Rossmann-fold domains"/>
    <property type="match status" value="1"/>
</dbReference>
<dbReference type="EMBL" id="FZMO01000168">
    <property type="protein sequence ID" value="SNQ48470.1"/>
    <property type="molecule type" value="Genomic_DNA"/>
</dbReference>
<evidence type="ECO:0000256" key="1">
    <source>
        <dbReference type="ARBA" id="ARBA00023002"/>
    </source>
</evidence>
<dbReference type="InterPro" id="IPR002347">
    <property type="entry name" value="SDR_fam"/>
</dbReference>
<proteinExistence type="inferred from homology"/>
<comment type="similarity">
    <text evidence="2">Belongs to the short-chain dehydrogenases/reductases (SDR) family.</text>
</comment>
<evidence type="ECO:0000256" key="2">
    <source>
        <dbReference type="RuleBase" id="RU000363"/>
    </source>
</evidence>
<organism evidence="4 5">
    <name type="scientific">Frankia canadensis</name>
    <dbReference type="NCBI Taxonomy" id="1836972"/>
    <lineage>
        <taxon>Bacteria</taxon>
        <taxon>Bacillati</taxon>
        <taxon>Actinomycetota</taxon>
        <taxon>Actinomycetes</taxon>
        <taxon>Frankiales</taxon>
        <taxon>Frankiaceae</taxon>
        <taxon>Frankia</taxon>
    </lineage>
</organism>